<name>A0A502L1P6_9GAMM</name>
<dbReference type="RefSeq" id="WP_140602395.1">
    <property type="nucleotide sequence ID" value="NZ_SAWY01000009.1"/>
</dbReference>
<reference evidence="1 2" key="1">
    <citation type="submission" date="2019-01" db="EMBL/GenBank/DDBJ databases">
        <title>Litorilituus lipolytica sp. nov., isolated from intertidal sand of the Yellow Sea in China.</title>
        <authorList>
            <person name="Liu A."/>
        </authorList>
    </citation>
    <scope>NUCLEOTIDE SEQUENCE [LARGE SCALE GENOMIC DNA]</scope>
    <source>
        <strain evidence="1 2">RZ04</strain>
    </source>
</reference>
<protein>
    <submittedName>
        <fullName evidence="1">Uncharacterized protein</fullName>
    </submittedName>
</protein>
<dbReference type="InterPro" id="IPR013783">
    <property type="entry name" value="Ig-like_fold"/>
</dbReference>
<evidence type="ECO:0000313" key="2">
    <source>
        <dbReference type="Proteomes" id="UP000315303"/>
    </source>
</evidence>
<dbReference type="AlphaFoldDB" id="A0A502L1P6"/>
<sequence>MNINHLVLTIGLVSSPLVFAESQWGSDPRSYLTVAEEADASKSAVDSKGNIITGFSVVSERFDFHLAKFDREGNQLWNGESVLVKDRNTSFILKWDLEIGKDDAIYTAFDDVWASKTYIAKTNSDGTLAWMVEPGFASEAGVSRSNLARIHPNDHGVAFTHRYRDYNYITQFDVGLIRDDGFKGSETFEGEEPIEEIIAGEAYWVKPFSSTDKSYTSVDVITVNDGIIVLSMGQRDEDGANALYAQKYDFEGNEIWGEEPILLMDGPNKLPGSGVPVIHLVDDGLGGVAYATRLPGNFAGDLYFQHVNANGDRLYKGAGARISSNFDSEYYDVANPTIALHDKTFVVGWTALGGAGPFYDYAVFYQGINRDGSFVLENPKAIIKVQDFEPVEGNIDEDLGVLSGGHISVYKDQISIAYAKSTDYSQTAAEIRRVDFTLDGEIVRDVSVANPNLWLSTVSPVISPFGELITTFKAGLEVSSDKAQTEGADRTYLQSVTPEGTIGISEGVRLSWPQTTWFVAEDNIFSTVLQIADTNELLEGESYSVTALSDDDEHTVEAQLENGEILLTVAPKAEFSGQIKVSVTATHSIDSTRTTTNDYILYVTNVNDEPTIDLIETITASEDTLVDVVANVVDVDNENLSITWNQVSGQSVDFSTEQSQLSFQTPVLLEDTELKFELIVSDTESSVSKILIVNVTNDKEPTIRMPNVSVIEGGTTVISPVLSGLANIKTVNWRKISGAELTLASTEQLNLNITSPFVRSDEVAVLELTVTDSLGQTTSQQVSVTIESKKSSSGGTNSWGLLLCLAGLSIRKVVRKQS</sequence>
<dbReference type="Gene3D" id="2.60.40.3010">
    <property type="match status" value="1"/>
</dbReference>
<dbReference type="Gene3D" id="2.60.40.10">
    <property type="entry name" value="Immunoglobulins"/>
    <property type="match status" value="1"/>
</dbReference>
<organism evidence="1 2">
    <name type="scientific">Litorilituus lipolyticus</name>
    <dbReference type="NCBI Taxonomy" id="2491017"/>
    <lineage>
        <taxon>Bacteria</taxon>
        <taxon>Pseudomonadati</taxon>
        <taxon>Pseudomonadota</taxon>
        <taxon>Gammaproteobacteria</taxon>
        <taxon>Alteromonadales</taxon>
        <taxon>Colwelliaceae</taxon>
        <taxon>Litorilituus</taxon>
    </lineage>
</organism>
<gene>
    <name evidence="1" type="ORF">EPA86_05375</name>
</gene>
<dbReference type="Proteomes" id="UP000315303">
    <property type="component" value="Unassembled WGS sequence"/>
</dbReference>
<accession>A0A502L1P6</accession>
<dbReference type="OrthoDB" id="9815730at2"/>
<comment type="caution">
    <text evidence="1">The sequence shown here is derived from an EMBL/GenBank/DDBJ whole genome shotgun (WGS) entry which is preliminary data.</text>
</comment>
<keyword evidence="2" id="KW-1185">Reference proteome</keyword>
<proteinExistence type="predicted"/>
<evidence type="ECO:0000313" key="1">
    <source>
        <dbReference type="EMBL" id="TPH17114.1"/>
    </source>
</evidence>
<dbReference type="EMBL" id="SAWY01000009">
    <property type="protein sequence ID" value="TPH17114.1"/>
    <property type="molecule type" value="Genomic_DNA"/>
</dbReference>